<evidence type="ECO:0000259" key="5">
    <source>
        <dbReference type="Pfam" id="PF00389"/>
    </source>
</evidence>
<dbReference type="GO" id="GO:0016616">
    <property type="term" value="F:oxidoreductase activity, acting on the CH-OH group of donors, NAD or NADP as acceptor"/>
    <property type="evidence" value="ECO:0007669"/>
    <property type="project" value="InterPro"/>
</dbReference>
<dbReference type="GO" id="GO:0051287">
    <property type="term" value="F:NAD binding"/>
    <property type="evidence" value="ECO:0007669"/>
    <property type="project" value="InterPro"/>
</dbReference>
<reference evidence="8" key="1">
    <citation type="submission" date="2020-07" db="EMBL/GenBank/DDBJ databases">
        <title>novel species isolated from the respiratory tract of Marmot.</title>
        <authorList>
            <person name="Zhang G."/>
        </authorList>
    </citation>
    <scope>NUCLEOTIDE SEQUENCE [LARGE SCALE GENOMIC DNA]</scope>
    <source>
        <strain evidence="8">686</strain>
    </source>
</reference>
<dbReference type="SUPFAM" id="SSF51735">
    <property type="entry name" value="NAD(P)-binding Rossmann-fold domains"/>
    <property type="match status" value="1"/>
</dbReference>
<dbReference type="AlphaFoldDB" id="A0A7D7QIE1"/>
<dbReference type="InterPro" id="IPR043322">
    <property type="entry name" value="CtBP"/>
</dbReference>
<dbReference type="PROSITE" id="PS00670">
    <property type="entry name" value="D_2_HYDROXYACID_DH_2"/>
    <property type="match status" value="1"/>
</dbReference>
<name>A0A7D7QIE1_9ACTN</name>
<feature type="domain" description="D-isomer specific 2-hydroxyacid dehydrogenase NAD-binding" evidence="6">
    <location>
        <begin position="116"/>
        <end position="292"/>
    </location>
</feature>
<evidence type="ECO:0000313" key="8">
    <source>
        <dbReference type="Proteomes" id="UP000515663"/>
    </source>
</evidence>
<dbReference type="PANTHER" id="PTHR43761:SF1">
    <property type="entry name" value="D-ISOMER SPECIFIC 2-HYDROXYACID DEHYDROGENASE CATALYTIC DOMAIN-CONTAINING PROTEIN-RELATED"/>
    <property type="match status" value="1"/>
</dbReference>
<dbReference type="PANTHER" id="PTHR43761">
    <property type="entry name" value="D-ISOMER SPECIFIC 2-HYDROXYACID DEHYDROGENASE FAMILY PROTEIN (AFU_ORTHOLOGUE AFUA_1G13630)"/>
    <property type="match status" value="1"/>
</dbReference>
<gene>
    <name evidence="7" type="ORF">H1R19_03225</name>
</gene>
<dbReference type="Pfam" id="PF00389">
    <property type="entry name" value="2-Hacid_dh"/>
    <property type="match status" value="1"/>
</dbReference>
<evidence type="ECO:0000313" key="7">
    <source>
        <dbReference type="EMBL" id="QMT02204.1"/>
    </source>
</evidence>
<dbReference type="KEGG" id="gji:H1R19_03225"/>
<dbReference type="CDD" id="cd05299">
    <property type="entry name" value="CtBP_dh"/>
    <property type="match status" value="1"/>
</dbReference>
<evidence type="ECO:0000256" key="4">
    <source>
        <dbReference type="RuleBase" id="RU003719"/>
    </source>
</evidence>
<evidence type="ECO:0000256" key="1">
    <source>
        <dbReference type="ARBA" id="ARBA00005854"/>
    </source>
</evidence>
<dbReference type="PROSITE" id="PS00671">
    <property type="entry name" value="D_2_HYDROXYACID_DH_3"/>
    <property type="match status" value="1"/>
</dbReference>
<keyword evidence="8" id="KW-1185">Reference proteome</keyword>
<dbReference type="Gene3D" id="3.40.50.720">
    <property type="entry name" value="NAD(P)-binding Rossmann-like Domain"/>
    <property type="match status" value="2"/>
</dbReference>
<keyword evidence="3" id="KW-0520">NAD</keyword>
<protein>
    <submittedName>
        <fullName evidence="7">C-terminal binding protein</fullName>
    </submittedName>
</protein>
<evidence type="ECO:0000256" key="3">
    <source>
        <dbReference type="ARBA" id="ARBA00023027"/>
    </source>
</evidence>
<dbReference type="RefSeq" id="WP_219850560.1">
    <property type="nucleotide sequence ID" value="NZ_CP059491.1"/>
</dbReference>
<dbReference type="SUPFAM" id="SSF52283">
    <property type="entry name" value="Formate/glycerate dehydrogenase catalytic domain-like"/>
    <property type="match status" value="1"/>
</dbReference>
<evidence type="ECO:0000256" key="2">
    <source>
        <dbReference type="ARBA" id="ARBA00023002"/>
    </source>
</evidence>
<feature type="domain" description="D-isomer specific 2-hydroxyacid dehydrogenase catalytic" evidence="5">
    <location>
        <begin position="22"/>
        <end position="323"/>
    </location>
</feature>
<dbReference type="InterPro" id="IPR029753">
    <property type="entry name" value="D-isomer_DH_CS"/>
</dbReference>
<dbReference type="InterPro" id="IPR050418">
    <property type="entry name" value="D-iso_2-hydroxyacid_DH_PdxB"/>
</dbReference>
<organism evidence="7 8">
    <name type="scientific">Gordonia jinghuaiqii</name>
    <dbReference type="NCBI Taxonomy" id="2758710"/>
    <lineage>
        <taxon>Bacteria</taxon>
        <taxon>Bacillati</taxon>
        <taxon>Actinomycetota</taxon>
        <taxon>Actinomycetes</taxon>
        <taxon>Mycobacteriales</taxon>
        <taxon>Gordoniaceae</taxon>
        <taxon>Gordonia</taxon>
    </lineage>
</organism>
<sequence>MATDRPARNTVVIVDHPFGDVEAEREVATRHGYELHVHQCASESEVIEAVRDSKVALVNQAPMTRQAIAAMASGGTIVRYGVGYDNVDVSAAVEHGVAVANVPDYGSGTVADHAATLLLTMLRKVPEYDDAVRTRGWIAQSEVGRVRDFTVATIGMLGFGRIGRALHTRLAPFGFEIIVHDPAADEEQLRDLGIGLVSFSELLERSNAISLHLPLTTDTHHIIDERSLRLMAPDAVLVNTARGPLVDSAALAQALNSGTLGGAALDVFESEPLPSDSPLRTAPRLLLTPHTAFYSDQSLTRLQELAADEVGRALRAEPLRCRVA</sequence>
<dbReference type="InterPro" id="IPR036291">
    <property type="entry name" value="NAD(P)-bd_dom_sf"/>
</dbReference>
<comment type="similarity">
    <text evidence="1 4">Belongs to the D-isomer specific 2-hydroxyacid dehydrogenase family.</text>
</comment>
<dbReference type="FunFam" id="3.40.50.720:FF:000203">
    <property type="entry name" value="D-3-phosphoglycerate dehydrogenase (SerA)"/>
    <property type="match status" value="1"/>
</dbReference>
<dbReference type="Proteomes" id="UP000515663">
    <property type="component" value="Chromosome"/>
</dbReference>
<dbReference type="Pfam" id="PF02826">
    <property type="entry name" value="2-Hacid_dh_C"/>
    <property type="match status" value="1"/>
</dbReference>
<dbReference type="EMBL" id="CP059491">
    <property type="protein sequence ID" value="QMT02204.1"/>
    <property type="molecule type" value="Genomic_DNA"/>
</dbReference>
<proteinExistence type="inferred from homology"/>
<keyword evidence="2 4" id="KW-0560">Oxidoreductase</keyword>
<accession>A0A7D7QIE1</accession>
<evidence type="ECO:0000259" key="6">
    <source>
        <dbReference type="Pfam" id="PF02826"/>
    </source>
</evidence>
<dbReference type="GO" id="GO:0003714">
    <property type="term" value="F:transcription corepressor activity"/>
    <property type="evidence" value="ECO:0007669"/>
    <property type="project" value="InterPro"/>
</dbReference>
<dbReference type="InterPro" id="IPR006139">
    <property type="entry name" value="D-isomer_2_OHA_DH_cat_dom"/>
</dbReference>
<dbReference type="InterPro" id="IPR006140">
    <property type="entry name" value="D-isomer_DH_NAD-bd"/>
</dbReference>